<evidence type="ECO:0000259" key="9">
    <source>
        <dbReference type="PROSITE" id="PS50109"/>
    </source>
</evidence>
<feature type="transmembrane region" description="Helical" evidence="8">
    <location>
        <begin position="382"/>
        <end position="401"/>
    </location>
</feature>
<organism evidence="10 11">
    <name type="scientific">Hymenobacter negativus</name>
    <dbReference type="NCBI Taxonomy" id="2795026"/>
    <lineage>
        <taxon>Bacteria</taxon>
        <taxon>Pseudomonadati</taxon>
        <taxon>Bacteroidota</taxon>
        <taxon>Cytophagia</taxon>
        <taxon>Cytophagales</taxon>
        <taxon>Hymenobacteraceae</taxon>
        <taxon>Hymenobacter</taxon>
    </lineage>
</organism>
<reference evidence="10 11" key="1">
    <citation type="submission" date="2020-12" db="EMBL/GenBank/DDBJ databases">
        <title>Hymenobacter sp.</title>
        <authorList>
            <person name="Kim M.K."/>
        </authorList>
    </citation>
    <scope>NUCLEOTIDE SEQUENCE [LARGE SCALE GENOMIC DNA]</scope>
    <source>
        <strain evidence="10 11">BT442</strain>
    </source>
</reference>
<dbReference type="PANTHER" id="PTHR41523:SF8">
    <property type="entry name" value="ETHYLENE RESPONSE SENSOR PROTEIN"/>
    <property type="match status" value="1"/>
</dbReference>
<evidence type="ECO:0000313" key="10">
    <source>
        <dbReference type="EMBL" id="MBH8560443.1"/>
    </source>
</evidence>
<dbReference type="Gene3D" id="3.30.565.10">
    <property type="entry name" value="Histidine kinase-like ATPase, C-terminal domain"/>
    <property type="match status" value="1"/>
</dbReference>
<keyword evidence="8" id="KW-1133">Transmembrane helix</keyword>
<gene>
    <name evidence="10" type="ORF">I7X13_20445</name>
</gene>
<evidence type="ECO:0000256" key="4">
    <source>
        <dbReference type="ARBA" id="ARBA00022679"/>
    </source>
</evidence>
<keyword evidence="8" id="KW-0472">Membrane</keyword>
<keyword evidence="11" id="KW-1185">Reference proteome</keyword>
<accession>A0ABS0QCP1</accession>
<evidence type="ECO:0000256" key="3">
    <source>
        <dbReference type="ARBA" id="ARBA00022553"/>
    </source>
</evidence>
<evidence type="ECO:0000313" key="11">
    <source>
        <dbReference type="Proteomes" id="UP000625631"/>
    </source>
</evidence>
<keyword evidence="4" id="KW-0808">Transferase</keyword>
<evidence type="ECO:0000256" key="7">
    <source>
        <dbReference type="ARBA" id="ARBA00022840"/>
    </source>
</evidence>
<evidence type="ECO:0000256" key="1">
    <source>
        <dbReference type="ARBA" id="ARBA00000085"/>
    </source>
</evidence>
<dbReference type="GO" id="GO:0005524">
    <property type="term" value="F:ATP binding"/>
    <property type="evidence" value="ECO:0007669"/>
    <property type="project" value="UniProtKB-KW"/>
</dbReference>
<dbReference type="PROSITE" id="PS50109">
    <property type="entry name" value="HIS_KIN"/>
    <property type="match status" value="1"/>
</dbReference>
<dbReference type="InterPro" id="IPR005467">
    <property type="entry name" value="His_kinase_dom"/>
</dbReference>
<proteinExistence type="predicted"/>
<keyword evidence="8" id="KW-0812">Transmembrane</keyword>
<dbReference type="InterPro" id="IPR003594">
    <property type="entry name" value="HATPase_dom"/>
</dbReference>
<keyword evidence="7 10" id="KW-0067">ATP-binding</keyword>
<keyword evidence="5" id="KW-0547">Nucleotide-binding</keyword>
<dbReference type="Proteomes" id="UP000625631">
    <property type="component" value="Unassembled WGS sequence"/>
</dbReference>
<dbReference type="PANTHER" id="PTHR41523">
    <property type="entry name" value="TWO-COMPONENT SYSTEM SENSOR PROTEIN"/>
    <property type="match status" value="1"/>
</dbReference>
<feature type="domain" description="Histidine kinase" evidence="9">
    <location>
        <begin position="430"/>
        <end position="622"/>
    </location>
</feature>
<dbReference type="InterPro" id="IPR036890">
    <property type="entry name" value="HATPase_C_sf"/>
</dbReference>
<dbReference type="InterPro" id="IPR011990">
    <property type="entry name" value="TPR-like_helical_dom_sf"/>
</dbReference>
<evidence type="ECO:0000256" key="2">
    <source>
        <dbReference type="ARBA" id="ARBA00012438"/>
    </source>
</evidence>
<dbReference type="Pfam" id="PF07568">
    <property type="entry name" value="HisKA_2"/>
    <property type="match status" value="1"/>
</dbReference>
<dbReference type="SUPFAM" id="SSF55874">
    <property type="entry name" value="ATPase domain of HSP90 chaperone/DNA topoisomerase II/histidine kinase"/>
    <property type="match status" value="1"/>
</dbReference>
<sequence length="622" mass="68991">MRQSDVAGGKRLTVLALLWAGTVARATCLPAENSLASPGDSATVDSLRAVARRPQLPDSVRFQTLRALSDALFAQDEPEARRVGEQAVQLARHRRDWPGVADGLYQLVVNCERAADYVAAMQYSQEGAGVARMHQLPDEWRFTQCMGLVSVDTKDVTGGLKYMRQAYQQQGAVGNVPPRERGGLLLNLANTFLVMQRYDSVLHYATRALPYMQRAKDARGLGYVYQFRGEVYAMIKPQTTATLDSAATNMNRALRIMQRHGFRPQTASSALALARVYRLQGLPAVSQRMAELALTLARELKMPDYEADALANLAWAHADQGQMRRSFDLDNRAQNLRDSLFNGDKAQALAQLQVRYDVKLLTEQKRAAEFEQRSQRAQLHSLWLLLGGLTTTIGVGSWLYWRLRRQKALLAVANQANCRSVAEKEVLLQEIHHRVKNNLQLVSGLLGWQASTLPEPALVAALTASRDRIQSMAMVHEFLYQADNLAEVRMDQYLRELLDSLKTALTTPEQAIQLSTDLAPVIMSPKEASTLGLVVNEMVTNAYKHAFRGLAQGHLLVSFASRPTGFQLTIADDGAGMPAQDAPAKAHSLGMQLVRTLTKQLKAKLSVTRSFPTGTRMEVTRE</sequence>
<evidence type="ECO:0000256" key="8">
    <source>
        <dbReference type="SAM" id="Phobius"/>
    </source>
</evidence>
<keyword evidence="3" id="KW-0597">Phosphoprotein</keyword>
<dbReference type="EC" id="2.7.13.3" evidence="2"/>
<dbReference type="Gene3D" id="3.30.450.20">
    <property type="entry name" value="PAS domain"/>
    <property type="match status" value="1"/>
</dbReference>
<evidence type="ECO:0000256" key="6">
    <source>
        <dbReference type="ARBA" id="ARBA00022777"/>
    </source>
</evidence>
<dbReference type="SMART" id="SM00387">
    <property type="entry name" value="HATPase_c"/>
    <property type="match status" value="1"/>
</dbReference>
<dbReference type="EMBL" id="JAEDAE010000013">
    <property type="protein sequence ID" value="MBH8560443.1"/>
    <property type="molecule type" value="Genomic_DNA"/>
</dbReference>
<keyword evidence="6" id="KW-0418">Kinase</keyword>
<evidence type="ECO:0000256" key="5">
    <source>
        <dbReference type="ARBA" id="ARBA00022741"/>
    </source>
</evidence>
<dbReference type="InterPro" id="IPR011495">
    <property type="entry name" value="Sig_transdc_His_kin_sub2_dim/P"/>
</dbReference>
<name>A0ABS0QCP1_9BACT</name>
<protein>
    <recommendedName>
        <fullName evidence="2">histidine kinase</fullName>
        <ecNumber evidence="2">2.7.13.3</ecNumber>
    </recommendedName>
</protein>
<comment type="caution">
    <text evidence="10">The sequence shown here is derived from an EMBL/GenBank/DDBJ whole genome shotgun (WGS) entry which is preliminary data.</text>
</comment>
<dbReference type="RefSeq" id="WP_198076911.1">
    <property type="nucleotide sequence ID" value="NZ_JAEDAE010000013.1"/>
</dbReference>
<dbReference type="Gene3D" id="1.25.40.10">
    <property type="entry name" value="Tetratricopeptide repeat domain"/>
    <property type="match status" value="1"/>
</dbReference>
<comment type="catalytic activity">
    <reaction evidence="1">
        <text>ATP + protein L-histidine = ADP + protein N-phospho-L-histidine.</text>
        <dbReference type="EC" id="2.7.13.3"/>
    </reaction>
</comment>
<dbReference type="Pfam" id="PF13581">
    <property type="entry name" value="HATPase_c_2"/>
    <property type="match status" value="1"/>
</dbReference>
<dbReference type="SUPFAM" id="SSF48452">
    <property type="entry name" value="TPR-like"/>
    <property type="match status" value="1"/>
</dbReference>